<dbReference type="RefSeq" id="WP_131758225.1">
    <property type="nucleotide sequence ID" value="NZ_CAACUY010000046.1"/>
</dbReference>
<proteinExistence type="predicted"/>
<gene>
    <name evidence="1" type="ORF">ACFQZM_22785</name>
</gene>
<evidence type="ECO:0000313" key="1">
    <source>
        <dbReference type="EMBL" id="MFD0687342.1"/>
    </source>
</evidence>
<comment type="caution">
    <text evidence="1">The sequence shown here is derived from an EMBL/GenBank/DDBJ whole genome shotgun (WGS) entry which is preliminary data.</text>
</comment>
<accession>A0ABW2XNG5</accession>
<reference evidence="2" key="1">
    <citation type="journal article" date="2019" name="Int. J. Syst. Evol. Microbiol.">
        <title>The Global Catalogue of Microorganisms (GCM) 10K type strain sequencing project: providing services to taxonomists for standard genome sequencing and annotation.</title>
        <authorList>
            <consortium name="The Broad Institute Genomics Platform"/>
            <consortium name="The Broad Institute Genome Sequencing Center for Infectious Disease"/>
            <person name="Wu L."/>
            <person name="Ma J."/>
        </authorList>
    </citation>
    <scope>NUCLEOTIDE SEQUENCE [LARGE SCALE GENOMIC DNA]</scope>
    <source>
        <strain evidence="2">JCM 9371</strain>
    </source>
</reference>
<sequence>MSISYVRPRPVVRHAGPVRRCPACRSVLDGGPVLFRCPRCEHAVHAADVPAEVGANPPRPAA</sequence>
<dbReference type="Proteomes" id="UP001597063">
    <property type="component" value="Unassembled WGS sequence"/>
</dbReference>
<evidence type="ECO:0000313" key="2">
    <source>
        <dbReference type="Proteomes" id="UP001597063"/>
    </source>
</evidence>
<organism evidence="1 2">
    <name type="scientific">Actinomadura fibrosa</name>
    <dbReference type="NCBI Taxonomy" id="111802"/>
    <lineage>
        <taxon>Bacteria</taxon>
        <taxon>Bacillati</taxon>
        <taxon>Actinomycetota</taxon>
        <taxon>Actinomycetes</taxon>
        <taxon>Streptosporangiales</taxon>
        <taxon>Thermomonosporaceae</taxon>
        <taxon>Actinomadura</taxon>
    </lineage>
</organism>
<name>A0ABW2XNG5_9ACTN</name>
<dbReference type="EMBL" id="JBHTGP010000012">
    <property type="protein sequence ID" value="MFD0687342.1"/>
    <property type="molecule type" value="Genomic_DNA"/>
</dbReference>
<keyword evidence="2" id="KW-1185">Reference proteome</keyword>
<protein>
    <submittedName>
        <fullName evidence="1">Uncharacterized protein</fullName>
    </submittedName>
</protein>